<dbReference type="AlphaFoldDB" id="A0A3R7MRP2"/>
<keyword evidence="1" id="KW-1133">Transmembrane helix</keyword>
<comment type="caution">
    <text evidence="2">The sequence shown here is derived from an EMBL/GenBank/DDBJ whole genome shotgun (WGS) entry which is preliminary data.</text>
</comment>
<feature type="transmembrane region" description="Helical" evidence="1">
    <location>
        <begin position="105"/>
        <end position="127"/>
    </location>
</feature>
<keyword evidence="1" id="KW-0812">Transmembrane</keyword>
<keyword evidence="1" id="KW-0472">Membrane</keyword>
<organism evidence="2 3">
    <name type="scientific">Penaeus vannamei</name>
    <name type="common">Whiteleg shrimp</name>
    <name type="synonym">Litopenaeus vannamei</name>
    <dbReference type="NCBI Taxonomy" id="6689"/>
    <lineage>
        <taxon>Eukaryota</taxon>
        <taxon>Metazoa</taxon>
        <taxon>Ecdysozoa</taxon>
        <taxon>Arthropoda</taxon>
        <taxon>Crustacea</taxon>
        <taxon>Multicrustacea</taxon>
        <taxon>Malacostraca</taxon>
        <taxon>Eumalacostraca</taxon>
        <taxon>Eucarida</taxon>
        <taxon>Decapoda</taxon>
        <taxon>Dendrobranchiata</taxon>
        <taxon>Penaeoidea</taxon>
        <taxon>Penaeidae</taxon>
        <taxon>Penaeus</taxon>
    </lineage>
</organism>
<dbReference type="EMBL" id="QCYY01002717">
    <property type="protein sequence ID" value="ROT68122.1"/>
    <property type="molecule type" value="Genomic_DNA"/>
</dbReference>
<evidence type="ECO:0000313" key="3">
    <source>
        <dbReference type="Proteomes" id="UP000283509"/>
    </source>
</evidence>
<evidence type="ECO:0000313" key="2">
    <source>
        <dbReference type="EMBL" id="ROT68122.1"/>
    </source>
</evidence>
<keyword evidence="3" id="KW-1185">Reference proteome</keyword>
<proteinExistence type="predicted"/>
<gene>
    <name evidence="2" type="ORF">C7M84_013751</name>
</gene>
<reference evidence="2 3" key="2">
    <citation type="submission" date="2019-01" db="EMBL/GenBank/DDBJ databases">
        <title>The decoding of complex shrimp genome reveals the adaptation for benthos swimmer, frequently molting mechanism and breeding impact on genome.</title>
        <authorList>
            <person name="Sun Y."/>
            <person name="Gao Y."/>
            <person name="Yu Y."/>
        </authorList>
    </citation>
    <scope>NUCLEOTIDE SEQUENCE [LARGE SCALE GENOMIC DNA]</scope>
    <source>
        <tissue evidence="2">Muscle</tissue>
    </source>
</reference>
<reference evidence="2 3" key="1">
    <citation type="submission" date="2018-04" db="EMBL/GenBank/DDBJ databases">
        <authorList>
            <person name="Zhang X."/>
            <person name="Yuan J."/>
            <person name="Li F."/>
            <person name="Xiang J."/>
        </authorList>
    </citation>
    <scope>NUCLEOTIDE SEQUENCE [LARGE SCALE GENOMIC DNA]</scope>
    <source>
        <tissue evidence="2">Muscle</tissue>
    </source>
</reference>
<accession>A0A3R7MRP2</accession>
<feature type="transmembrane region" description="Helical" evidence="1">
    <location>
        <begin position="184"/>
        <end position="209"/>
    </location>
</feature>
<sequence length="327" mass="36563">MLQSLFVVPLIPAASLRHKHVLSSRDRARTSGSTVLHYRTAEAALKPRRQRLGASVARVPAWSAKLPPLLDLPKPKSRKTADVMAFTDFDSIFDHIGGFGRYQMMLFWINCLMNTFLVFVYFGQFFMTLTPPHWCAPPPDLAGLNLTSDQVKSLTIPRDPHTAEVPGVRQYHPGDTLSSKYRTIMANVPIMIFLTVCHVVLLPWLAVALGPMEGSSPSPSYLPQSCRVSLLYVMYLYRFVSLGSYIIISHSLSTVFLFFFLLSPSLALSLSHLRLSDPLLRGQHRRHAICSLSISLSLTHLLESHTSLLRSLFPLSLTSSIFPISIC</sequence>
<protein>
    <submittedName>
        <fullName evidence="2">Glucose transporter 1</fullName>
    </submittedName>
</protein>
<name>A0A3R7MRP2_PENVA</name>
<evidence type="ECO:0000256" key="1">
    <source>
        <dbReference type="SAM" id="Phobius"/>
    </source>
</evidence>
<dbReference type="Proteomes" id="UP000283509">
    <property type="component" value="Unassembled WGS sequence"/>
</dbReference>
<dbReference type="OrthoDB" id="6884957at2759"/>
<keyword evidence="2" id="KW-0762">Sugar transport</keyword>
<keyword evidence="2" id="KW-0813">Transport</keyword>